<protein>
    <submittedName>
        <fullName evidence="1">Uncharacterized protein</fullName>
    </submittedName>
</protein>
<dbReference type="Proteomes" id="UP000002770">
    <property type="component" value="Unassembled WGS sequence"/>
</dbReference>
<reference evidence="1 2" key="1">
    <citation type="journal article" date="2011" name="BMC Genomics">
        <title>Insight into cross-talk between intra-amoebal pathogens.</title>
        <authorList>
            <person name="Gimenez G."/>
            <person name="Bertelli C."/>
            <person name="Moliner C."/>
            <person name="Robert C."/>
            <person name="Raoult D."/>
            <person name="Fournier P.E."/>
            <person name="Greub G."/>
        </authorList>
    </citation>
    <scope>NUCLEOTIDE SEQUENCE [LARGE SCALE GENOMIC DNA]</scope>
    <source>
        <strain evidence="1 2">LLAP12</strain>
    </source>
</reference>
<dbReference type="HOGENOM" id="CLU_3329487_0_0_6"/>
<proteinExistence type="predicted"/>
<accession>G9ER66</accession>
<keyword evidence="2" id="KW-1185">Reference proteome</keyword>
<dbReference type="EMBL" id="JH413833">
    <property type="protein sequence ID" value="EHL30267.1"/>
    <property type="molecule type" value="Genomic_DNA"/>
</dbReference>
<evidence type="ECO:0000313" key="2">
    <source>
        <dbReference type="Proteomes" id="UP000002770"/>
    </source>
</evidence>
<dbReference type="InParanoid" id="G9ER66"/>
<sequence>MNRNTTEIGRKVLNNFFVTQKKTCDDENNTIKRNGIFK</sequence>
<dbReference type="AlphaFoldDB" id="G9ER66"/>
<gene>
    <name evidence="1" type="ORF">LDG_7777</name>
</gene>
<evidence type="ECO:0000313" key="1">
    <source>
        <dbReference type="EMBL" id="EHL30267.1"/>
    </source>
</evidence>
<organism evidence="1 2">
    <name type="scientific">Legionella drancourtii LLAP12</name>
    <dbReference type="NCBI Taxonomy" id="658187"/>
    <lineage>
        <taxon>Bacteria</taxon>
        <taxon>Pseudomonadati</taxon>
        <taxon>Pseudomonadota</taxon>
        <taxon>Gammaproteobacteria</taxon>
        <taxon>Legionellales</taxon>
        <taxon>Legionellaceae</taxon>
        <taxon>Legionella</taxon>
    </lineage>
</organism>
<name>G9ER66_9GAMM</name>